<dbReference type="EMBL" id="JBFXLT010000053">
    <property type="protein sequence ID" value="KAL2811844.1"/>
    <property type="molecule type" value="Genomic_DNA"/>
</dbReference>
<feature type="compositionally biased region" description="Low complexity" evidence="1">
    <location>
        <begin position="212"/>
        <end position="224"/>
    </location>
</feature>
<evidence type="ECO:0000313" key="2">
    <source>
        <dbReference type="EMBL" id="KAL2811844.1"/>
    </source>
</evidence>
<sequence>MTETLLQYLTRRNPTVIASGAGKSKFAYSEEWETVEDLEIWSEFNYETLTSRFGEELQREVPQFDATTIPEAGGYNRIYDERGLNDLVCMSIMGPVSAVLSPLFITSGGRTTESLGCFPDWGAGYEGRYNTNERAKALIVGDTKYNWSSASAISTLQNMVYDSYEHTPKHDDVRPIEQVMHYGSLYKCCYVFVITEKELVVMQLHLGHDPVRTSPRPVRTRPPTLHQRTASSSAISKQLSDISIKDSDFKLHIGLVKYKTIPWAARSGLTVKLALYCLIRLAHEDGSDLRLDYPPICPAPMARENPASR</sequence>
<evidence type="ECO:0000313" key="3">
    <source>
        <dbReference type="Proteomes" id="UP001610334"/>
    </source>
</evidence>
<gene>
    <name evidence="2" type="ORF">BJX63DRAFT_422081</name>
</gene>
<feature type="region of interest" description="Disordered" evidence="1">
    <location>
        <begin position="212"/>
        <end position="232"/>
    </location>
</feature>
<name>A0ABR4H9B9_9EURO</name>
<proteinExistence type="predicted"/>
<dbReference type="Proteomes" id="UP001610334">
    <property type="component" value="Unassembled WGS sequence"/>
</dbReference>
<accession>A0ABR4H9B9</accession>
<organism evidence="2 3">
    <name type="scientific">Aspergillus granulosus</name>
    <dbReference type="NCBI Taxonomy" id="176169"/>
    <lineage>
        <taxon>Eukaryota</taxon>
        <taxon>Fungi</taxon>
        <taxon>Dikarya</taxon>
        <taxon>Ascomycota</taxon>
        <taxon>Pezizomycotina</taxon>
        <taxon>Eurotiomycetes</taxon>
        <taxon>Eurotiomycetidae</taxon>
        <taxon>Eurotiales</taxon>
        <taxon>Aspergillaceae</taxon>
        <taxon>Aspergillus</taxon>
        <taxon>Aspergillus subgen. Nidulantes</taxon>
    </lineage>
</organism>
<evidence type="ECO:0000256" key="1">
    <source>
        <dbReference type="SAM" id="MobiDB-lite"/>
    </source>
</evidence>
<comment type="caution">
    <text evidence="2">The sequence shown here is derived from an EMBL/GenBank/DDBJ whole genome shotgun (WGS) entry which is preliminary data.</text>
</comment>
<reference evidence="2 3" key="1">
    <citation type="submission" date="2024-07" db="EMBL/GenBank/DDBJ databases">
        <title>Section-level genome sequencing and comparative genomics of Aspergillus sections Usti and Cavernicolus.</title>
        <authorList>
            <consortium name="Lawrence Berkeley National Laboratory"/>
            <person name="Nybo J.L."/>
            <person name="Vesth T.C."/>
            <person name="Theobald S."/>
            <person name="Frisvad J.C."/>
            <person name="Larsen T.O."/>
            <person name="Kjaerboelling I."/>
            <person name="Rothschild-Mancinelli K."/>
            <person name="Lyhne E.K."/>
            <person name="Kogle M.E."/>
            <person name="Barry K."/>
            <person name="Clum A."/>
            <person name="Na H."/>
            <person name="Ledsgaard L."/>
            <person name="Lin J."/>
            <person name="Lipzen A."/>
            <person name="Kuo A."/>
            <person name="Riley R."/>
            <person name="Mondo S."/>
            <person name="Labutti K."/>
            <person name="Haridas S."/>
            <person name="Pangalinan J."/>
            <person name="Salamov A.A."/>
            <person name="Simmons B.A."/>
            <person name="Magnuson J.K."/>
            <person name="Chen J."/>
            <person name="Drula E."/>
            <person name="Henrissat B."/>
            <person name="Wiebenga A."/>
            <person name="Lubbers R.J."/>
            <person name="Gomes A.C."/>
            <person name="Makela M.R."/>
            <person name="Stajich J."/>
            <person name="Grigoriev I.V."/>
            <person name="Mortensen U.H."/>
            <person name="De Vries R.P."/>
            <person name="Baker S.E."/>
            <person name="Andersen M.R."/>
        </authorList>
    </citation>
    <scope>NUCLEOTIDE SEQUENCE [LARGE SCALE GENOMIC DNA]</scope>
    <source>
        <strain evidence="2 3">CBS 588.65</strain>
    </source>
</reference>
<keyword evidence="3" id="KW-1185">Reference proteome</keyword>
<protein>
    <submittedName>
        <fullName evidence="2">Uncharacterized protein</fullName>
    </submittedName>
</protein>